<protein>
    <submittedName>
        <fullName evidence="1">N-(5'-phosphoribosyl)anthranilate isomerase</fullName>
    </submittedName>
</protein>
<gene>
    <name evidence="1" type="ORF">G0P99_08795</name>
</gene>
<name>A0A6B2NRU1_9RHOB</name>
<dbReference type="AlphaFoldDB" id="A0A6B2NRU1"/>
<comment type="caution">
    <text evidence="1">The sequence shown here is derived from an EMBL/GenBank/DDBJ whole genome shotgun (WGS) entry which is preliminary data.</text>
</comment>
<sequence length="86" mass="9746">MNCALPPQTPEQWFDHLFTAKSARAGSVVRRKVRDMERWVGRDAFLAEIRRRGFTAVENAGQVIVFCNAEPVRLITAPEQTSDESL</sequence>
<evidence type="ECO:0000313" key="1">
    <source>
        <dbReference type="EMBL" id="NDW45054.1"/>
    </source>
</evidence>
<keyword evidence="1" id="KW-0413">Isomerase</keyword>
<dbReference type="GO" id="GO:0016853">
    <property type="term" value="F:isomerase activity"/>
    <property type="evidence" value="ECO:0007669"/>
    <property type="project" value="UniProtKB-KW"/>
</dbReference>
<proteinExistence type="predicted"/>
<organism evidence="1">
    <name type="scientific">Ruegeria sp. PrR005</name>
    <dbReference type="NCBI Taxonomy" id="2706882"/>
    <lineage>
        <taxon>Bacteria</taxon>
        <taxon>Pseudomonadati</taxon>
        <taxon>Pseudomonadota</taxon>
        <taxon>Alphaproteobacteria</taxon>
        <taxon>Rhodobacterales</taxon>
        <taxon>Roseobacteraceae</taxon>
        <taxon>Ruegeria</taxon>
    </lineage>
</organism>
<accession>A0A6B2NRU1</accession>
<dbReference type="EMBL" id="JAAGOX010000011">
    <property type="protein sequence ID" value="NDW45054.1"/>
    <property type="molecule type" value="Genomic_DNA"/>
</dbReference>
<reference evidence="1" key="1">
    <citation type="submission" date="2020-02" db="EMBL/GenBank/DDBJ databases">
        <title>Delineation of the pyrene-degrading pathway in Roseobacter clade bacteria by genomic analysis.</title>
        <authorList>
            <person name="Zhou H."/>
            <person name="Wang H."/>
        </authorList>
    </citation>
    <scope>NUCLEOTIDE SEQUENCE</scope>
    <source>
        <strain evidence="1">PrR005</strain>
    </source>
</reference>